<accession>A0ABQ3XML4</accession>
<reference evidence="2 3" key="1">
    <citation type="submission" date="2021-01" db="EMBL/GenBank/DDBJ databases">
        <title>Whole genome shotgun sequence of Actinoplanes couchii NBRC 106145.</title>
        <authorList>
            <person name="Komaki H."/>
            <person name="Tamura T."/>
        </authorList>
    </citation>
    <scope>NUCLEOTIDE SEQUENCE [LARGE SCALE GENOMIC DNA]</scope>
    <source>
        <strain evidence="2 3">NBRC 106145</strain>
    </source>
</reference>
<organism evidence="2 3">
    <name type="scientific">Actinoplanes couchii</name>
    <dbReference type="NCBI Taxonomy" id="403638"/>
    <lineage>
        <taxon>Bacteria</taxon>
        <taxon>Bacillati</taxon>
        <taxon>Actinomycetota</taxon>
        <taxon>Actinomycetes</taxon>
        <taxon>Micromonosporales</taxon>
        <taxon>Micromonosporaceae</taxon>
        <taxon>Actinoplanes</taxon>
    </lineage>
</organism>
<keyword evidence="3" id="KW-1185">Reference proteome</keyword>
<feature type="transmembrane region" description="Helical" evidence="1">
    <location>
        <begin position="74"/>
        <end position="93"/>
    </location>
</feature>
<dbReference type="EMBL" id="BOMG01000101">
    <property type="protein sequence ID" value="GID59741.1"/>
    <property type="molecule type" value="Genomic_DNA"/>
</dbReference>
<feature type="transmembrane region" description="Helical" evidence="1">
    <location>
        <begin position="113"/>
        <end position="132"/>
    </location>
</feature>
<evidence type="ECO:0000313" key="2">
    <source>
        <dbReference type="EMBL" id="GID59741.1"/>
    </source>
</evidence>
<dbReference type="Proteomes" id="UP000612282">
    <property type="component" value="Unassembled WGS sequence"/>
</dbReference>
<dbReference type="RefSeq" id="WP_203806116.1">
    <property type="nucleotide sequence ID" value="NZ_BAAAQE010000068.1"/>
</dbReference>
<keyword evidence="1" id="KW-0472">Membrane</keyword>
<comment type="caution">
    <text evidence="2">The sequence shown here is derived from an EMBL/GenBank/DDBJ whole genome shotgun (WGS) entry which is preliminary data.</text>
</comment>
<evidence type="ECO:0008006" key="4">
    <source>
        <dbReference type="Google" id="ProtNLM"/>
    </source>
</evidence>
<sequence length="195" mass="19920">MPSNSVTIRHAAVDAPVLLLVYGLARTVDGLDGTPDPGTLPWNIGHLAFFVAMVLFGLLAVSAGTLVPRGARPVATVAAAVTIAGVACFLWTITGALAPTLQELRPLPEPLATAGPLLFSLGMLTVLGLLVAGRRVPAWSPLLFGAGAATVIIDSTYLPIAALILLAALAPLARPRLPSVAPHPAPPARSRISVS</sequence>
<proteinExistence type="predicted"/>
<evidence type="ECO:0000313" key="3">
    <source>
        <dbReference type="Proteomes" id="UP000612282"/>
    </source>
</evidence>
<feature type="transmembrane region" description="Helical" evidence="1">
    <location>
        <begin position="44"/>
        <end position="67"/>
    </location>
</feature>
<name>A0ABQ3XML4_9ACTN</name>
<gene>
    <name evidence="2" type="ORF">Aco03nite_081450</name>
</gene>
<keyword evidence="1" id="KW-1133">Transmembrane helix</keyword>
<evidence type="ECO:0000256" key="1">
    <source>
        <dbReference type="SAM" id="Phobius"/>
    </source>
</evidence>
<keyword evidence="1" id="KW-0812">Transmembrane</keyword>
<protein>
    <recommendedName>
        <fullName evidence="4">Integral membrane protein</fullName>
    </recommendedName>
</protein>
<feature type="transmembrane region" description="Helical" evidence="1">
    <location>
        <begin position="144"/>
        <end position="170"/>
    </location>
</feature>